<dbReference type="SUPFAM" id="SSF53474">
    <property type="entry name" value="alpha/beta-Hydrolases"/>
    <property type="match status" value="1"/>
</dbReference>
<evidence type="ECO:0000313" key="2">
    <source>
        <dbReference type="EMBL" id="QTD50874.1"/>
    </source>
</evidence>
<dbReference type="Proteomes" id="UP000663929">
    <property type="component" value="Chromosome"/>
</dbReference>
<gene>
    <name evidence="2" type="ORF">J3U87_00265</name>
</gene>
<organism evidence="2 3">
    <name type="scientific">Sulfidibacter corallicola</name>
    <dbReference type="NCBI Taxonomy" id="2818388"/>
    <lineage>
        <taxon>Bacteria</taxon>
        <taxon>Pseudomonadati</taxon>
        <taxon>Acidobacteriota</taxon>
        <taxon>Holophagae</taxon>
        <taxon>Acanthopleuribacterales</taxon>
        <taxon>Acanthopleuribacteraceae</taxon>
        <taxon>Sulfidibacter</taxon>
    </lineage>
</organism>
<dbReference type="GO" id="GO:0016787">
    <property type="term" value="F:hydrolase activity"/>
    <property type="evidence" value="ECO:0007669"/>
    <property type="project" value="UniProtKB-KW"/>
</dbReference>
<dbReference type="InterPro" id="IPR000073">
    <property type="entry name" value="AB_hydrolase_1"/>
</dbReference>
<accession>A0A8A4TNU2</accession>
<dbReference type="AlphaFoldDB" id="A0A8A4TNU2"/>
<dbReference type="PANTHER" id="PTHR43194:SF2">
    <property type="entry name" value="PEROXISOMAL MEMBRANE PROTEIN LPX1"/>
    <property type="match status" value="1"/>
</dbReference>
<feature type="domain" description="AB hydrolase-1" evidence="1">
    <location>
        <begin position="38"/>
        <end position="225"/>
    </location>
</feature>
<name>A0A8A4TNU2_SULCO</name>
<dbReference type="InterPro" id="IPR050228">
    <property type="entry name" value="Carboxylesterase_BioH"/>
</dbReference>
<sequence length="241" mass="26559">MPVRPHMLFLPCLMGDARLWADQTRDLADLVTPEVPVYRRLESLAAMAAGVLAEAPAKFILCGLSLGGYTAFEIMRQAPERVQALALFNTSAQPDDEERTAQRLVLLKRLGETDIATISGMALDFLVHPSRLEDRELCSAIVAMAERVGPDNFVDQQRVIMGRPDSRPDLGRIRCPTLIVAGEEDAITPPEVHLEMARLIDNARIELIPDCGHMSAMERPAEVSALLRSWLLSAVLPTRVA</sequence>
<keyword evidence="3" id="KW-1185">Reference proteome</keyword>
<reference evidence="2" key="1">
    <citation type="submission" date="2021-03" db="EMBL/GenBank/DDBJ databases">
        <title>Acanthopleuribacteraceae sp. M133.</title>
        <authorList>
            <person name="Wang G."/>
        </authorList>
    </citation>
    <scope>NUCLEOTIDE SEQUENCE</scope>
    <source>
        <strain evidence="2">M133</strain>
    </source>
</reference>
<proteinExistence type="predicted"/>
<dbReference type="RefSeq" id="WP_237381004.1">
    <property type="nucleotide sequence ID" value="NZ_CP071793.1"/>
</dbReference>
<dbReference type="PANTHER" id="PTHR43194">
    <property type="entry name" value="HYDROLASE ALPHA/BETA FOLD FAMILY"/>
    <property type="match status" value="1"/>
</dbReference>
<dbReference type="Gene3D" id="3.40.50.1820">
    <property type="entry name" value="alpha/beta hydrolase"/>
    <property type="match status" value="1"/>
</dbReference>
<dbReference type="EMBL" id="CP071793">
    <property type="protein sequence ID" value="QTD50874.1"/>
    <property type="molecule type" value="Genomic_DNA"/>
</dbReference>
<protein>
    <submittedName>
        <fullName evidence="2">Alpha/beta fold hydrolase</fullName>
    </submittedName>
</protein>
<dbReference type="InterPro" id="IPR029058">
    <property type="entry name" value="AB_hydrolase_fold"/>
</dbReference>
<evidence type="ECO:0000259" key="1">
    <source>
        <dbReference type="Pfam" id="PF12697"/>
    </source>
</evidence>
<dbReference type="PRINTS" id="PR00111">
    <property type="entry name" value="ABHYDROLASE"/>
</dbReference>
<dbReference type="Pfam" id="PF12697">
    <property type="entry name" value="Abhydrolase_6"/>
    <property type="match status" value="1"/>
</dbReference>
<evidence type="ECO:0000313" key="3">
    <source>
        <dbReference type="Proteomes" id="UP000663929"/>
    </source>
</evidence>
<dbReference type="KEGG" id="scor:J3U87_00265"/>
<keyword evidence="2" id="KW-0378">Hydrolase</keyword>